<organism evidence="2 4">
    <name type="scientific">Aspergillus lentulus</name>
    <dbReference type="NCBI Taxonomy" id="293939"/>
    <lineage>
        <taxon>Eukaryota</taxon>
        <taxon>Fungi</taxon>
        <taxon>Dikarya</taxon>
        <taxon>Ascomycota</taxon>
        <taxon>Pezizomycotina</taxon>
        <taxon>Eurotiomycetes</taxon>
        <taxon>Eurotiomycetidae</taxon>
        <taxon>Eurotiales</taxon>
        <taxon>Aspergillaceae</taxon>
        <taxon>Aspergillus</taxon>
        <taxon>Aspergillus subgen. Fumigati</taxon>
    </lineage>
</organism>
<evidence type="ECO:0000313" key="4">
    <source>
        <dbReference type="Proteomes" id="UP000051487"/>
    </source>
</evidence>
<name>A0AAN4PGW8_ASPLE</name>
<accession>A0AAN4PGW8</accession>
<evidence type="ECO:0000313" key="3">
    <source>
        <dbReference type="EMBL" id="KAF4202728.1"/>
    </source>
</evidence>
<dbReference type="InterPro" id="IPR005197">
    <property type="entry name" value="Glyco_hydro_71"/>
</dbReference>
<protein>
    <submittedName>
        <fullName evidence="2">Mutanase Pc12g07500</fullName>
    </submittedName>
</protein>
<reference evidence="3" key="3">
    <citation type="submission" date="2020-04" db="EMBL/GenBank/DDBJ databases">
        <authorList>
            <person name="Santos R.A.C."/>
            <person name="Steenwyk J.L."/>
            <person name="Rivero-Menendez O."/>
            <person name="Mead M.E."/>
            <person name="Silva L.P."/>
            <person name="Bastos R.W."/>
            <person name="Alastruey-Izquierdo A."/>
            <person name="Goldman G.H."/>
            <person name="Rokas A."/>
        </authorList>
    </citation>
    <scope>NUCLEOTIDE SEQUENCE</scope>
    <source>
        <strain evidence="3">CNM-CM8927</strain>
    </source>
</reference>
<gene>
    <name evidence="2" type="ORF">ALT_3818</name>
    <name evidence="3" type="ORF">CNMCM8927_009631</name>
</gene>
<dbReference type="Proteomes" id="UP000051487">
    <property type="component" value="Unassembled WGS sequence"/>
</dbReference>
<feature type="signal peptide" evidence="1">
    <location>
        <begin position="1"/>
        <end position="18"/>
    </location>
</feature>
<dbReference type="CDD" id="cd11577">
    <property type="entry name" value="GH71"/>
    <property type="match status" value="1"/>
</dbReference>
<evidence type="ECO:0000313" key="2">
    <source>
        <dbReference type="EMBL" id="GAQ06497.1"/>
    </source>
</evidence>
<feature type="chain" id="PRO_5044170735" evidence="1">
    <location>
        <begin position="19"/>
        <end position="645"/>
    </location>
</feature>
<proteinExistence type="predicted"/>
<dbReference type="EMBL" id="BCLY01000008">
    <property type="protein sequence ID" value="GAQ06497.1"/>
    <property type="molecule type" value="Genomic_DNA"/>
</dbReference>
<dbReference type="Pfam" id="PF03659">
    <property type="entry name" value="Glyco_hydro_71"/>
    <property type="match status" value="1"/>
</dbReference>
<dbReference type="EMBL" id="JAAAPU010000097">
    <property type="protein sequence ID" value="KAF4202728.1"/>
    <property type="molecule type" value="Genomic_DNA"/>
</dbReference>
<dbReference type="Proteomes" id="UP000649114">
    <property type="component" value="Unassembled WGS sequence"/>
</dbReference>
<reference evidence="3" key="2">
    <citation type="journal article" date="2020" name="bioRxiv">
        <title>Genomic and phenotypic heterogeneity of clinical isolates of the human pathogens Aspergillus fumigatus, Aspergillus lentulus and Aspergillus fumigatiaffinis.</title>
        <authorList>
            <person name="dos Santos R.A.C."/>
            <person name="Steenwyk J.L."/>
            <person name="Rivero-Menendez O."/>
            <person name="Mead M.E."/>
            <person name="Silva L.P."/>
            <person name="Bastos R.W."/>
            <person name="Alastruey-Izquierdo A."/>
            <person name="Goldman G.H."/>
            <person name="Rokas A."/>
        </authorList>
    </citation>
    <scope>NUCLEOTIDE SEQUENCE</scope>
    <source>
        <strain evidence="3">CNM-CM8927</strain>
    </source>
</reference>
<reference evidence="2 4" key="1">
    <citation type="submission" date="2015-11" db="EMBL/GenBank/DDBJ databases">
        <title>Aspergillus lentulus strain IFM 54703T.</title>
        <authorList>
            <person name="Kusuya Y."/>
            <person name="Sakai K."/>
            <person name="Kamei K."/>
            <person name="Takahashi H."/>
            <person name="Yaguchi T."/>
        </authorList>
    </citation>
    <scope>NUCLEOTIDE SEQUENCE [LARGE SCALE GENOMIC DNA]</scope>
    <source>
        <strain evidence="2 4">IFM 54703</strain>
    </source>
</reference>
<dbReference type="AlphaFoldDB" id="A0AAN4PGW8"/>
<evidence type="ECO:0000256" key="1">
    <source>
        <dbReference type="SAM" id="SignalP"/>
    </source>
</evidence>
<keyword evidence="1" id="KW-0732">Signal</keyword>
<dbReference type="GO" id="GO:0051118">
    <property type="term" value="F:glucan endo-1,3-alpha-glucosidase activity"/>
    <property type="evidence" value="ECO:0007669"/>
    <property type="project" value="InterPro"/>
</dbReference>
<dbReference type="Gene3D" id="3.20.20.80">
    <property type="entry name" value="Glycosidases"/>
    <property type="match status" value="1"/>
</dbReference>
<comment type="caution">
    <text evidence="2">The sequence shown here is derived from an EMBL/GenBank/DDBJ whole genome shotgun (WGS) entry which is preliminary data.</text>
</comment>
<sequence>MVFLHLLISLLCIRHVQAKAVFAHFMVTNSANYTATTWVEDMKLAQEAHIDAFALNMAFDDPVNSEALSAAFAAAESLGFKLFLPFDYAGNGPWPQDTVVGYIYQYDGLFSWAVWPWGNEDLTTYTDASYNQTLDGAPYMMPASPWFFTNLPGYNKNWLWRGDDLWYNRWQQIIYFQPIFVEIISWNDYGESHYIEPLRDDAMAAFSIGQAPYNNATDMPHDGWRKFLPFVINLYKTGTATVSREGITTWYRKSPAAACSTGGTSGNTASQLQLELPPTDVAQDRIFFTALLSSPAIVTVSIAGVPESLTWEYTPDGGIGLYHGSMPIGTRTGQVIVTLSRGGKAIAEVIGAPISNTCQNNIQNWNAWVGSSFSSDKISATPALNIADQKCIKGTGSYNFEGLCNFACSLGYCPISACTCQAMGKPPSLPAASEIRGYPIAGEDASYIGLCSFDCTYGYCPDTACGTVSAPLSTPTVSDFSPPSCISGSGEGNLAGLCNFACQYGFCPMNACSCHATGPLVLPPPAADVAGHAASGMDVTRYDDLCRFACSRGYCPTAACATLPAATAHPTTLATMPIITATGSLPTPSFDSSWFTASRSGPSMTMLKALSLLHKREGAVLIIVRSDRLISASDNSRRPNLASGV</sequence>